<feature type="non-terminal residue" evidence="2">
    <location>
        <position position="1"/>
    </location>
</feature>
<feature type="non-terminal residue" evidence="2">
    <location>
        <position position="262"/>
    </location>
</feature>
<dbReference type="OrthoDB" id="9970274at2759"/>
<evidence type="ECO:0000259" key="1">
    <source>
        <dbReference type="PROSITE" id="PS50181"/>
    </source>
</evidence>
<name>S8CS89_9LAMI</name>
<evidence type="ECO:0000313" key="2">
    <source>
        <dbReference type="EMBL" id="EPS70124.1"/>
    </source>
</evidence>
<evidence type="ECO:0000313" key="3">
    <source>
        <dbReference type="Proteomes" id="UP000015453"/>
    </source>
</evidence>
<dbReference type="CDD" id="cd22162">
    <property type="entry name" value="F-box_AtSKIP3-like"/>
    <property type="match status" value="1"/>
</dbReference>
<dbReference type="AlphaFoldDB" id="S8CS89"/>
<dbReference type="PROSITE" id="PS50181">
    <property type="entry name" value="FBOX"/>
    <property type="match status" value="1"/>
</dbReference>
<dbReference type="InterPro" id="IPR001810">
    <property type="entry name" value="F-box_dom"/>
</dbReference>
<dbReference type="Pfam" id="PF14299">
    <property type="entry name" value="PP2"/>
    <property type="match status" value="1"/>
</dbReference>
<keyword evidence="3" id="KW-1185">Reference proteome</keyword>
<gene>
    <name evidence="2" type="ORF">M569_04645</name>
</gene>
<feature type="domain" description="F-box" evidence="1">
    <location>
        <begin position="1"/>
        <end position="44"/>
    </location>
</feature>
<dbReference type="SUPFAM" id="SSF81383">
    <property type="entry name" value="F-box domain"/>
    <property type="match status" value="1"/>
</dbReference>
<accession>S8CS89</accession>
<dbReference type="EMBL" id="AUSU01001818">
    <property type="protein sequence ID" value="EPS70124.1"/>
    <property type="molecule type" value="Genomic_DNA"/>
</dbReference>
<dbReference type="Proteomes" id="UP000015453">
    <property type="component" value="Unassembled WGS sequence"/>
</dbReference>
<dbReference type="InterPro" id="IPR036047">
    <property type="entry name" value="F-box-like_dom_sf"/>
</dbReference>
<dbReference type="PANTHER" id="PTHR31960">
    <property type="entry name" value="F-BOX PROTEIN PP2-A15"/>
    <property type="match status" value="1"/>
</dbReference>
<protein>
    <recommendedName>
        <fullName evidence="1">F-box domain-containing protein</fullName>
    </recommendedName>
</protein>
<reference evidence="2 3" key="1">
    <citation type="journal article" date="2013" name="BMC Genomics">
        <title>The miniature genome of a carnivorous plant Genlisea aurea contains a low number of genes and short non-coding sequences.</title>
        <authorList>
            <person name="Leushkin E.V."/>
            <person name="Sutormin R.A."/>
            <person name="Nabieva E.R."/>
            <person name="Penin A.A."/>
            <person name="Kondrashov A.S."/>
            <person name="Logacheva M.D."/>
        </authorList>
    </citation>
    <scope>NUCLEOTIDE SEQUENCE [LARGE SCALE GENOMIC DNA]</scope>
</reference>
<proteinExistence type="predicted"/>
<dbReference type="PANTHER" id="PTHR31960:SF3">
    <property type="entry name" value="F-BOX PROTEIN PP2-A13"/>
    <property type="match status" value="1"/>
</dbReference>
<dbReference type="InterPro" id="IPR025886">
    <property type="entry name" value="PP2-like"/>
</dbReference>
<comment type="caution">
    <text evidence="2">The sequence shown here is derived from an EMBL/GenBank/DDBJ whole genome shotgun (WGS) entry which is preliminary data.</text>
</comment>
<organism evidence="2 3">
    <name type="scientific">Genlisea aurea</name>
    <dbReference type="NCBI Taxonomy" id="192259"/>
    <lineage>
        <taxon>Eukaryota</taxon>
        <taxon>Viridiplantae</taxon>
        <taxon>Streptophyta</taxon>
        <taxon>Embryophyta</taxon>
        <taxon>Tracheophyta</taxon>
        <taxon>Spermatophyta</taxon>
        <taxon>Magnoliopsida</taxon>
        <taxon>eudicotyledons</taxon>
        <taxon>Gunneridae</taxon>
        <taxon>Pentapetalae</taxon>
        <taxon>asterids</taxon>
        <taxon>lamiids</taxon>
        <taxon>Lamiales</taxon>
        <taxon>Lentibulariaceae</taxon>
        <taxon>Genlisea</taxon>
    </lineage>
</organism>
<sequence length="262" mass="29120">LGDLPESCIAQVLSHLEAVEVAGMGRVSSAFHSASTADFIWVPRLPSNCDYILGKLPDRGAGLTNKMEMYAKLCRPIPFDGGTKEVWIEKKTGGVCLAISYKAMNVTGINDRRYWIRLPSEEFRFQTVAYLKQIWWLELKGNIRFRLPSGSYSLFFRLQLCNRSASSSSGRGSSRTCKSDKVHGWDTKPVTLQLRSGDGEKKARDFMLGSSSSGKGKWSYYHVGDFVAVGDEMDVDFSLTQIDCTHTKGGLWVDHVLICPSG</sequence>